<feature type="signal peptide" evidence="11">
    <location>
        <begin position="1"/>
        <end position="20"/>
    </location>
</feature>
<dbReference type="AlphaFoldDB" id="A0A085MB85"/>
<dbReference type="CDD" id="cd00074">
    <property type="entry name" value="HFD_H2A"/>
    <property type="match status" value="1"/>
</dbReference>
<evidence type="ECO:0000256" key="7">
    <source>
        <dbReference type="ARBA" id="ARBA00023125"/>
    </source>
</evidence>
<dbReference type="PROSITE" id="PS00046">
    <property type="entry name" value="HISTONE_H2A"/>
    <property type="match status" value="1"/>
</dbReference>
<feature type="non-terminal residue" evidence="14">
    <location>
        <position position="406"/>
    </location>
</feature>
<dbReference type="SMART" id="SM00414">
    <property type="entry name" value="H2A"/>
    <property type="match status" value="2"/>
</dbReference>
<dbReference type="Gene3D" id="1.10.20.10">
    <property type="entry name" value="Histone, subunit A"/>
    <property type="match status" value="2"/>
</dbReference>
<sequence length="406" mass="44549">HRFAALCLCLLSTPCSRRRAAVWIPLELIVSPLLYCDRRDPSVNIRSNTSLTKLSMINIAMLLNVCVRVNFLQHPVDVALESLLSSLTPLLIITLRCGLTVPAFFTPSPPALADDGKPASENDRDASDEGIYGATGRPSDLALTNQGWKRELVTVARLPRIVYLSGGHSVTSQIPMVVLPLTVRHEVARGKSRSGKAGVQFTTCRIHRPVWVNYAERIGAGAAVLEYLTAEVFWSWPETQLTTLVIRADEELSRFLRGVTITLEFTACMLSCLARHYKSEGRYETGSGAKGKTRSQSSRAGLKFPVCRIHCPVWVNYAERIGAGAPVYVAAVVEYLTAEVLELARNTAHDSKNTYVIPCQLQLVIRANEELSKFLGGVTIAQGGVLANIQGTFLLKKSKMKASKKD</sequence>
<dbReference type="InterPro" id="IPR002119">
    <property type="entry name" value="Histone_H2A"/>
</dbReference>
<organism evidence="14 15">
    <name type="scientific">Trichuris suis</name>
    <name type="common">pig whipworm</name>
    <dbReference type="NCBI Taxonomy" id="68888"/>
    <lineage>
        <taxon>Eukaryota</taxon>
        <taxon>Metazoa</taxon>
        <taxon>Ecdysozoa</taxon>
        <taxon>Nematoda</taxon>
        <taxon>Enoplea</taxon>
        <taxon>Dorylaimia</taxon>
        <taxon>Trichinellida</taxon>
        <taxon>Trichuridae</taxon>
        <taxon>Trichuris</taxon>
    </lineage>
</organism>
<reference evidence="14 15" key="1">
    <citation type="journal article" date="2014" name="Nat. Genet.">
        <title>Genome and transcriptome of the porcine whipworm Trichuris suis.</title>
        <authorList>
            <person name="Jex A.R."/>
            <person name="Nejsum P."/>
            <person name="Schwarz E.M."/>
            <person name="Hu L."/>
            <person name="Young N.D."/>
            <person name="Hall R.S."/>
            <person name="Korhonen P.K."/>
            <person name="Liao S."/>
            <person name="Thamsborg S."/>
            <person name="Xia J."/>
            <person name="Xu P."/>
            <person name="Wang S."/>
            <person name="Scheerlinck J.P."/>
            <person name="Hofmann A."/>
            <person name="Sternberg P.W."/>
            <person name="Wang J."/>
            <person name="Gasser R.B."/>
        </authorList>
    </citation>
    <scope>NUCLEOTIDE SEQUENCE [LARGE SCALE GENOMIC DNA]</scope>
    <source>
        <strain evidence="14">DCEP-RM93M</strain>
    </source>
</reference>
<dbReference type="Pfam" id="PF00125">
    <property type="entry name" value="Histone"/>
    <property type="match status" value="1"/>
</dbReference>
<keyword evidence="6" id="KW-1017">Isopeptide bond</keyword>
<evidence type="ECO:0000256" key="11">
    <source>
        <dbReference type="SAM" id="SignalP"/>
    </source>
</evidence>
<evidence type="ECO:0000256" key="1">
    <source>
        <dbReference type="ARBA" id="ARBA00002001"/>
    </source>
</evidence>
<comment type="function">
    <text evidence="1">Core component of nucleosome. Nucleosomes wrap and compact DNA into chromatin, limiting DNA accessibility to the cellular machineries which require DNA as a template. Histones thereby play a central role in transcription regulation, DNA repair, DNA replication and chromosomal stability. DNA accessibility is regulated via a complex set of post-translational modifications of histones, also called histone code, and nucleosome remodeling.</text>
</comment>
<protein>
    <submittedName>
        <fullName evidence="14">Uncharacterized protein</fullName>
    </submittedName>
</protein>
<evidence type="ECO:0000256" key="8">
    <source>
        <dbReference type="ARBA" id="ARBA00023242"/>
    </source>
</evidence>
<name>A0A085MB85_9BILA</name>
<evidence type="ECO:0000256" key="10">
    <source>
        <dbReference type="SAM" id="MobiDB-lite"/>
    </source>
</evidence>
<keyword evidence="8" id="KW-0539">Nucleus</keyword>
<dbReference type="GO" id="GO:0046982">
    <property type="term" value="F:protein heterodimerization activity"/>
    <property type="evidence" value="ECO:0007669"/>
    <property type="project" value="InterPro"/>
</dbReference>
<feature type="domain" description="Core Histone H2A/H2B/H3" evidence="12">
    <location>
        <begin position="292"/>
        <end position="366"/>
    </location>
</feature>
<comment type="subcellular location">
    <subcellularLocation>
        <location evidence="3">Chromosome</location>
    </subcellularLocation>
    <subcellularLocation>
        <location evidence="2">Nucleus</location>
    </subcellularLocation>
</comment>
<evidence type="ECO:0000256" key="9">
    <source>
        <dbReference type="ARBA" id="ARBA00023269"/>
    </source>
</evidence>
<accession>A0A085MB85</accession>
<evidence type="ECO:0000256" key="3">
    <source>
        <dbReference type="ARBA" id="ARBA00004286"/>
    </source>
</evidence>
<dbReference type="PANTHER" id="PTHR23430">
    <property type="entry name" value="HISTONE H2A"/>
    <property type="match status" value="1"/>
</dbReference>
<keyword evidence="5" id="KW-0158">Chromosome</keyword>
<dbReference type="InterPro" id="IPR009072">
    <property type="entry name" value="Histone-fold"/>
</dbReference>
<evidence type="ECO:0000256" key="6">
    <source>
        <dbReference type="ARBA" id="ARBA00022499"/>
    </source>
</evidence>
<keyword evidence="9" id="KW-0544">Nucleosome core</keyword>
<comment type="similarity">
    <text evidence="4">Belongs to the histone H2A family.</text>
</comment>
<evidence type="ECO:0000256" key="2">
    <source>
        <dbReference type="ARBA" id="ARBA00004123"/>
    </source>
</evidence>
<evidence type="ECO:0000313" key="14">
    <source>
        <dbReference type="EMBL" id="KFD54481.1"/>
    </source>
</evidence>
<evidence type="ECO:0000256" key="5">
    <source>
        <dbReference type="ARBA" id="ARBA00022454"/>
    </source>
</evidence>
<feature type="non-terminal residue" evidence="14">
    <location>
        <position position="1"/>
    </location>
</feature>
<dbReference type="Pfam" id="PF16211">
    <property type="entry name" value="Histone_H2A_C"/>
    <property type="match status" value="1"/>
</dbReference>
<keyword evidence="7" id="KW-0238">DNA-binding</keyword>
<dbReference type="SUPFAM" id="SSF47113">
    <property type="entry name" value="Histone-fold"/>
    <property type="match status" value="2"/>
</dbReference>
<evidence type="ECO:0000259" key="12">
    <source>
        <dbReference type="Pfam" id="PF00125"/>
    </source>
</evidence>
<dbReference type="GO" id="GO:0005634">
    <property type="term" value="C:nucleus"/>
    <property type="evidence" value="ECO:0007669"/>
    <property type="project" value="UniProtKB-SubCell"/>
</dbReference>
<dbReference type="FunFam" id="1.10.20.10:FF:000103">
    <property type="entry name" value="Histone H2A type 1"/>
    <property type="match status" value="1"/>
</dbReference>
<dbReference type="InterPro" id="IPR007125">
    <property type="entry name" value="H2A/H2B/H3"/>
</dbReference>
<evidence type="ECO:0000313" key="15">
    <source>
        <dbReference type="Proteomes" id="UP000030764"/>
    </source>
</evidence>
<dbReference type="InterPro" id="IPR032454">
    <property type="entry name" value="Histone_H2A_C"/>
</dbReference>
<dbReference type="GO" id="GO:0030527">
    <property type="term" value="F:structural constituent of chromatin"/>
    <property type="evidence" value="ECO:0007669"/>
    <property type="project" value="InterPro"/>
</dbReference>
<dbReference type="InterPro" id="IPR032458">
    <property type="entry name" value="Histone_H2A_CS"/>
</dbReference>
<feature type="domain" description="Histone H2A C-terminal" evidence="13">
    <location>
        <begin position="369"/>
        <end position="402"/>
    </location>
</feature>
<proteinExistence type="inferred from homology"/>
<dbReference type="PRINTS" id="PR00620">
    <property type="entry name" value="HISTONEH2A"/>
</dbReference>
<dbReference type="GO" id="GO:0000786">
    <property type="term" value="C:nucleosome"/>
    <property type="evidence" value="ECO:0007669"/>
    <property type="project" value="UniProtKB-KW"/>
</dbReference>
<keyword evidence="11" id="KW-0732">Signal</keyword>
<feature type="compositionally biased region" description="Basic and acidic residues" evidence="10">
    <location>
        <begin position="114"/>
        <end position="127"/>
    </location>
</feature>
<dbReference type="GO" id="GO:0003677">
    <property type="term" value="F:DNA binding"/>
    <property type="evidence" value="ECO:0007669"/>
    <property type="project" value="InterPro"/>
</dbReference>
<evidence type="ECO:0000259" key="13">
    <source>
        <dbReference type="Pfam" id="PF16211"/>
    </source>
</evidence>
<dbReference type="EMBL" id="KL363207">
    <property type="protein sequence ID" value="KFD54481.1"/>
    <property type="molecule type" value="Genomic_DNA"/>
</dbReference>
<gene>
    <name evidence="14" type="ORF">M513_04628</name>
</gene>
<evidence type="ECO:0000256" key="4">
    <source>
        <dbReference type="ARBA" id="ARBA00010691"/>
    </source>
</evidence>
<feature type="chain" id="PRO_5001795176" evidence="11">
    <location>
        <begin position="21"/>
        <end position="406"/>
    </location>
</feature>
<keyword evidence="15" id="KW-1185">Reference proteome</keyword>
<dbReference type="Proteomes" id="UP000030764">
    <property type="component" value="Unassembled WGS sequence"/>
</dbReference>
<feature type="region of interest" description="Disordered" evidence="10">
    <location>
        <begin position="112"/>
        <end position="138"/>
    </location>
</feature>